<organism evidence="1 2">
    <name type="scientific">Chlamydomonas eustigma</name>
    <dbReference type="NCBI Taxonomy" id="1157962"/>
    <lineage>
        <taxon>Eukaryota</taxon>
        <taxon>Viridiplantae</taxon>
        <taxon>Chlorophyta</taxon>
        <taxon>core chlorophytes</taxon>
        <taxon>Chlorophyceae</taxon>
        <taxon>CS clade</taxon>
        <taxon>Chlamydomonadales</taxon>
        <taxon>Chlamydomonadaceae</taxon>
        <taxon>Chlamydomonas</taxon>
    </lineage>
</organism>
<keyword evidence="2" id="KW-1185">Reference proteome</keyword>
<proteinExistence type="predicted"/>
<protein>
    <submittedName>
        <fullName evidence="1">Uncharacterized protein</fullName>
    </submittedName>
</protein>
<reference evidence="1 2" key="1">
    <citation type="submission" date="2017-08" db="EMBL/GenBank/DDBJ databases">
        <title>Acidophilic green algal genome provides insights into adaptation to an acidic environment.</title>
        <authorList>
            <person name="Hirooka S."/>
            <person name="Hirose Y."/>
            <person name="Kanesaki Y."/>
            <person name="Higuchi S."/>
            <person name="Fujiwara T."/>
            <person name="Onuma R."/>
            <person name="Era A."/>
            <person name="Ohbayashi R."/>
            <person name="Uzuka A."/>
            <person name="Nozaki H."/>
            <person name="Yoshikawa H."/>
            <person name="Miyagishima S.Y."/>
        </authorList>
    </citation>
    <scope>NUCLEOTIDE SEQUENCE [LARGE SCALE GENOMIC DNA]</scope>
    <source>
        <strain evidence="1 2">NIES-2499</strain>
    </source>
</reference>
<evidence type="ECO:0000313" key="2">
    <source>
        <dbReference type="Proteomes" id="UP000232323"/>
    </source>
</evidence>
<dbReference type="Proteomes" id="UP000232323">
    <property type="component" value="Unassembled WGS sequence"/>
</dbReference>
<evidence type="ECO:0000313" key="1">
    <source>
        <dbReference type="EMBL" id="GAX75521.1"/>
    </source>
</evidence>
<dbReference type="EMBL" id="BEGY01000012">
    <property type="protein sequence ID" value="GAX75521.1"/>
    <property type="molecule type" value="Genomic_DNA"/>
</dbReference>
<name>A0A250WXH8_9CHLO</name>
<sequence>MSENPSVALTDAPELLKFLQSTLEQLEEASGGVDEEARAALAKLKGVALTPPAPDINEVSNIASMTDEQLSAHFSKLEGQMTSIQSMLAQSSSQTRSLVADSAALWSGQDNIVSKKDQAS</sequence>
<accession>A0A250WXH8</accession>
<comment type="caution">
    <text evidence="1">The sequence shown here is derived from an EMBL/GenBank/DDBJ whole genome shotgun (WGS) entry which is preliminary data.</text>
</comment>
<gene>
    <name evidence="1" type="ORF">CEUSTIGMA_g2964.t1</name>
</gene>
<dbReference type="AlphaFoldDB" id="A0A250WXH8"/>